<keyword evidence="2" id="KW-0378">Hydrolase</keyword>
<dbReference type="Proteomes" id="UP000190852">
    <property type="component" value="Unassembled WGS sequence"/>
</dbReference>
<gene>
    <name evidence="5" type="ORF">SAMN05660349_02480</name>
</gene>
<dbReference type="PANTHER" id="PTHR43751">
    <property type="entry name" value="SULFATASE"/>
    <property type="match status" value="1"/>
</dbReference>
<reference evidence="6" key="1">
    <citation type="submission" date="2017-02" db="EMBL/GenBank/DDBJ databases">
        <authorList>
            <person name="Varghese N."/>
            <person name="Submissions S."/>
        </authorList>
    </citation>
    <scope>NUCLEOTIDE SEQUENCE [LARGE SCALE GENOMIC DNA]</scope>
    <source>
        <strain evidence="6">DSM 24967</strain>
    </source>
</reference>
<dbReference type="InterPro" id="IPR024607">
    <property type="entry name" value="Sulfatase_CS"/>
</dbReference>
<evidence type="ECO:0000256" key="2">
    <source>
        <dbReference type="ARBA" id="ARBA00022801"/>
    </source>
</evidence>
<dbReference type="PROSITE" id="PS00523">
    <property type="entry name" value="SULFATASE_1"/>
    <property type="match status" value="1"/>
</dbReference>
<dbReference type="InterPro" id="IPR000917">
    <property type="entry name" value="Sulfatase_N"/>
</dbReference>
<dbReference type="PROSITE" id="PS00149">
    <property type="entry name" value="SULFATASE_2"/>
    <property type="match status" value="1"/>
</dbReference>
<dbReference type="EMBL" id="FUYQ01000019">
    <property type="protein sequence ID" value="SKB71917.1"/>
    <property type="molecule type" value="Genomic_DNA"/>
</dbReference>
<organism evidence="5 6">
    <name type="scientific">Parabacteroides chartae</name>
    <dbReference type="NCBI Taxonomy" id="1037355"/>
    <lineage>
        <taxon>Bacteria</taxon>
        <taxon>Pseudomonadati</taxon>
        <taxon>Bacteroidota</taxon>
        <taxon>Bacteroidia</taxon>
        <taxon>Bacteroidales</taxon>
        <taxon>Tannerellaceae</taxon>
        <taxon>Parabacteroides</taxon>
    </lineage>
</organism>
<evidence type="ECO:0000313" key="6">
    <source>
        <dbReference type="Proteomes" id="UP000190852"/>
    </source>
</evidence>
<dbReference type="SUPFAM" id="SSF53649">
    <property type="entry name" value="Alkaline phosphatase-like"/>
    <property type="match status" value="1"/>
</dbReference>
<dbReference type="InterPro" id="IPR017850">
    <property type="entry name" value="Alkaline_phosphatase_core_sf"/>
</dbReference>
<comment type="similarity">
    <text evidence="1">Belongs to the sulfatase family.</text>
</comment>
<comment type="PTM">
    <text evidence="3">The conversion to 3-oxoalanine (also known as C-formylglycine, FGly), of a serine or cysteine residue in prokaryotes and of a cysteine residue in eukaryotes, is critical for catalytic activity.</text>
</comment>
<evidence type="ECO:0000256" key="3">
    <source>
        <dbReference type="PIRSR" id="PIRSR600917-52"/>
    </source>
</evidence>
<dbReference type="CDD" id="cd16143">
    <property type="entry name" value="ARS_like"/>
    <property type="match status" value="1"/>
</dbReference>
<proteinExistence type="inferred from homology"/>
<dbReference type="RefSeq" id="WP_079683928.1">
    <property type="nucleotide sequence ID" value="NZ_FUYQ01000019.1"/>
</dbReference>
<evidence type="ECO:0000256" key="1">
    <source>
        <dbReference type="ARBA" id="ARBA00008779"/>
    </source>
</evidence>
<keyword evidence="6" id="KW-1185">Reference proteome</keyword>
<dbReference type="GO" id="GO:0016787">
    <property type="term" value="F:hydrolase activity"/>
    <property type="evidence" value="ECO:0007669"/>
    <property type="project" value="UniProtKB-KW"/>
</dbReference>
<dbReference type="InterPro" id="IPR052701">
    <property type="entry name" value="GAG_Ulvan_Degrading_Sulfatases"/>
</dbReference>
<sequence length="511" mass="55585">MNNTLIGCLGVGAAVLSSLQTTHAQQSERPNVIFILADDIGYGDLSCNGEKTIHTPNVDALASRGVRFTDAHAVAATSTPSRYSLLTGEYAWRRNDTGIATGDAGMIIRPEQHTVADMFQSGGYVTGAVGKWHLGLGDKAGTQDWNGFITPGLKDIGFDYSYIMAATGDRVPCVIVENQRVVNLDPNDPIEVSYTTPFPGEPLGKDHPELLTVLKPSVNHGHDQAIVNGVSRIGYMKGGKQALWKDENIADSITTKAVQFIEDNQHKPFFLYFATNDAHVPRVPHPRFVGKSGMGARGDALLQFDWSVGEILKVLDRLGLTENTLIVLTSDNGPVVDDGYQDKAVELLGKHRPWGDFRGGKYSNFEAGTRVPFIVSWPANVKPAVSSALVSQLDLFASMASLLNTTLPEGSAPDSRDFLNTLLGKTKLGREYIIEQAGSLSVTTSNWKYIAPGNGPAYNKLTNTELGNSKLPQLYNLKKDKGEKLNLADKYPDKVKELQAILDKEKNKNND</sequence>
<dbReference type="Gene3D" id="3.40.720.10">
    <property type="entry name" value="Alkaline Phosphatase, subunit A"/>
    <property type="match status" value="1"/>
</dbReference>
<evidence type="ECO:0000313" key="5">
    <source>
        <dbReference type="EMBL" id="SKB71917.1"/>
    </source>
</evidence>
<name>A0A1T5DJT5_9BACT</name>
<dbReference type="Pfam" id="PF00884">
    <property type="entry name" value="Sulfatase"/>
    <property type="match status" value="1"/>
</dbReference>
<dbReference type="Gene3D" id="3.30.1120.10">
    <property type="match status" value="1"/>
</dbReference>
<dbReference type="PANTHER" id="PTHR43751:SF6">
    <property type="entry name" value="N-ACETYLGALACTOSAMINE-6-O-SULFATASE"/>
    <property type="match status" value="1"/>
</dbReference>
<protein>
    <submittedName>
        <fullName evidence="5">Arylsulfatase A</fullName>
    </submittedName>
</protein>
<evidence type="ECO:0000259" key="4">
    <source>
        <dbReference type="Pfam" id="PF00884"/>
    </source>
</evidence>
<feature type="domain" description="Sulfatase N-terminal" evidence="4">
    <location>
        <begin position="30"/>
        <end position="404"/>
    </location>
</feature>
<dbReference type="AlphaFoldDB" id="A0A1T5DJT5"/>
<feature type="modified residue" description="3-oxoalanine (Ser)" evidence="3">
    <location>
        <position position="78"/>
    </location>
</feature>
<accession>A0A1T5DJT5</accession>